<dbReference type="AlphaFoldDB" id="D2W4F1"/>
<evidence type="ECO:0000256" key="1">
    <source>
        <dbReference type="ARBA" id="ARBA00005527"/>
    </source>
</evidence>
<dbReference type="InterPro" id="IPR011009">
    <property type="entry name" value="Kinase-like_dom_sf"/>
</dbReference>
<dbReference type="EMBL" id="GG738951">
    <property type="protein sequence ID" value="EFC36056.1"/>
    <property type="molecule type" value="Genomic_DNA"/>
</dbReference>
<accession>D2W4F1</accession>
<evidence type="ECO:0000256" key="2">
    <source>
        <dbReference type="ARBA" id="ARBA00022527"/>
    </source>
</evidence>
<evidence type="ECO:0000313" key="11">
    <source>
        <dbReference type="EMBL" id="EFC36056.1"/>
    </source>
</evidence>
<dbReference type="Gene3D" id="1.10.510.10">
    <property type="entry name" value="Transferase(Phosphotransferase) domain 1"/>
    <property type="match status" value="1"/>
</dbReference>
<dbReference type="GO" id="GO:0005634">
    <property type="term" value="C:nucleus"/>
    <property type="evidence" value="ECO:0007669"/>
    <property type="project" value="TreeGrafter"/>
</dbReference>
<evidence type="ECO:0000256" key="7">
    <source>
        <dbReference type="PROSITE-ProRule" id="PRU10141"/>
    </source>
</evidence>
<keyword evidence="5" id="KW-0418">Kinase</keyword>
<feature type="binding site" evidence="7">
    <location>
        <position position="173"/>
    </location>
    <ligand>
        <name>ATP</name>
        <dbReference type="ChEBI" id="CHEBI:30616"/>
    </ligand>
</feature>
<dbReference type="InParanoid" id="D2W4F1"/>
<reference evidence="11 12" key="1">
    <citation type="journal article" date="2010" name="Cell">
        <title>The genome of Naegleria gruberi illuminates early eukaryotic versatility.</title>
        <authorList>
            <person name="Fritz-Laylin L.K."/>
            <person name="Prochnik S.E."/>
            <person name="Ginger M.L."/>
            <person name="Dacks J.B."/>
            <person name="Carpenter M.L."/>
            <person name="Field M.C."/>
            <person name="Kuo A."/>
            <person name="Paredez A."/>
            <person name="Chapman J."/>
            <person name="Pham J."/>
            <person name="Shu S."/>
            <person name="Neupane R."/>
            <person name="Cipriano M."/>
            <person name="Mancuso J."/>
            <person name="Tu H."/>
            <person name="Salamov A."/>
            <person name="Lindquist E."/>
            <person name="Shapiro H."/>
            <person name="Lucas S."/>
            <person name="Grigoriev I.V."/>
            <person name="Cande W.Z."/>
            <person name="Fulton C."/>
            <person name="Rokhsar D.S."/>
            <person name="Dawson S.C."/>
        </authorList>
    </citation>
    <scope>NUCLEOTIDE SEQUENCE [LARGE SCALE GENOMIC DNA]</scope>
    <source>
        <strain evidence="11 12">NEG-M</strain>
    </source>
</reference>
<evidence type="ECO:0000256" key="8">
    <source>
        <dbReference type="RuleBase" id="RU000304"/>
    </source>
</evidence>
<dbReference type="InterPro" id="IPR050591">
    <property type="entry name" value="GSK-3"/>
</dbReference>
<evidence type="ECO:0000259" key="10">
    <source>
        <dbReference type="PROSITE" id="PS50011"/>
    </source>
</evidence>
<dbReference type="OrthoDB" id="272141at2759"/>
<feature type="compositionally biased region" description="Polar residues" evidence="9">
    <location>
        <begin position="90"/>
        <end position="106"/>
    </location>
</feature>
<dbReference type="GO" id="GO:0005524">
    <property type="term" value="F:ATP binding"/>
    <property type="evidence" value="ECO:0007669"/>
    <property type="project" value="UniProtKB-UniRule"/>
</dbReference>
<dbReference type="Gene3D" id="3.30.200.20">
    <property type="entry name" value="Phosphorylase Kinase, domain 1"/>
    <property type="match status" value="1"/>
</dbReference>
<sequence length="496" mass="56197">MYNNNSFINNNNNNNNSNSNTNTTNNNNMDNLINNFNYLQIGNNDKTNRSYNNYQSSSKSTTTSTTTTTNNTNNITNQPGNESPTRKTKSINSKQQPSTSLVNSSIQQQQQPNNNSSTTTTTTTAAATSTTSPPTRQGKVVSYSAVKVIGNGSFGVVFLAKVQETGDIVAIKKVLQDKRFKNRELQVMKTLSHPNVVELKNYFYSRGDRDPEEVYLNLVLEYVPDTVYRFCMNYAKHNSYVPSIYVKLFVFQLLRSVIYIHSLGICHRDIKPQNLLIDPVSGILKLCDFGNAKQLKEGEPNVSYICSRYYRAPELIFQSTKYTCSVDVWSCGCVMGELMLGTPLFQGESSVDQLVEIIKVLGAPSKQDILAMNKNYTEFKFPQVKPNPWDQVFADRFQFLQRNYQANNGSNSGSQIDPFIEMNNSVDLITKLLQYDPKRRITPMDALAHPFFDELRIPNVKLPNGKPLPSHLFIFSDQEWSMLQNQDLKDSILPRQ</sequence>
<dbReference type="SUPFAM" id="SSF56112">
    <property type="entry name" value="Protein kinase-like (PK-like)"/>
    <property type="match status" value="1"/>
</dbReference>
<keyword evidence="6 7" id="KW-0067">ATP-binding</keyword>
<evidence type="ECO:0000313" key="12">
    <source>
        <dbReference type="Proteomes" id="UP000006671"/>
    </source>
</evidence>
<organism evidence="12">
    <name type="scientific">Naegleria gruberi</name>
    <name type="common">Amoeba</name>
    <dbReference type="NCBI Taxonomy" id="5762"/>
    <lineage>
        <taxon>Eukaryota</taxon>
        <taxon>Discoba</taxon>
        <taxon>Heterolobosea</taxon>
        <taxon>Tetramitia</taxon>
        <taxon>Eutetramitia</taxon>
        <taxon>Vahlkampfiidae</taxon>
        <taxon>Naegleria</taxon>
    </lineage>
</organism>
<feature type="compositionally biased region" description="Low complexity" evidence="9">
    <location>
        <begin position="107"/>
        <end position="135"/>
    </location>
</feature>
<dbReference type="GO" id="GO:0004674">
    <property type="term" value="F:protein serine/threonine kinase activity"/>
    <property type="evidence" value="ECO:0007669"/>
    <property type="project" value="UniProtKB-KW"/>
</dbReference>
<proteinExistence type="inferred from homology"/>
<keyword evidence="4 7" id="KW-0547">Nucleotide-binding</keyword>
<dbReference type="STRING" id="5762.D2W4F1"/>
<feature type="region of interest" description="Disordered" evidence="9">
    <location>
        <begin position="44"/>
        <end position="137"/>
    </location>
</feature>
<evidence type="ECO:0000256" key="9">
    <source>
        <dbReference type="SAM" id="MobiDB-lite"/>
    </source>
</evidence>
<name>D2W4F1_NAEGR</name>
<dbReference type="InterPro" id="IPR008271">
    <property type="entry name" value="Ser/Thr_kinase_AS"/>
</dbReference>
<dbReference type="InterPro" id="IPR017441">
    <property type="entry name" value="Protein_kinase_ATP_BS"/>
</dbReference>
<feature type="region of interest" description="Disordered" evidence="9">
    <location>
        <begin position="1"/>
        <end position="31"/>
    </location>
</feature>
<dbReference type="GO" id="GO:0030154">
    <property type="term" value="P:cell differentiation"/>
    <property type="evidence" value="ECO:0007669"/>
    <property type="project" value="TreeGrafter"/>
</dbReference>
<evidence type="ECO:0000256" key="5">
    <source>
        <dbReference type="ARBA" id="ARBA00022777"/>
    </source>
</evidence>
<dbReference type="GO" id="GO:0005737">
    <property type="term" value="C:cytoplasm"/>
    <property type="evidence" value="ECO:0007669"/>
    <property type="project" value="TreeGrafter"/>
</dbReference>
<dbReference type="PROSITE" id="PS00108">
    <property type="entry name" value="PROTEIN_KINASE_ST"/>
    <property type="match status" value="1"/>
</dbReference>
<keyword evidence="12" id="KW-1185">Reference proteome</keyword>
<dbReference type="FunFam" id="1.10.510.10:FF:000624">
    <property type="entry name" value="Mitogen-activated protein kinase"/>
    <property type="match status" value="1"/>
</dbReference>
<dbReference type="InterPro" id="IPR000719">
    <property type="entry name" value="Prot_kinase_dom"/>
</dbReference>
<keyword evidence="3" id="KW-0808">Transferase</keyword>
<dbReference type="CDD" id="cd14137">
    <property type="entry name" value="STKc_GSK3"/>
    <property type="match status" value="1"/>
</dbReference>
<protein>
    <submittedName>
        <fullName evidence="11">Predicted protein</fullName>
    </submittedName>
</protein>
<dbReference type="VEuPathDB" id="AmoebaDB:NAEGRDRAFT_76282"/>
<dbReference type="eggNOG" id="KOG0658">
    <property type="taxonomic scope" value="Eukaryota"/>
</dbReference>
<dbReference type="RefSeq" id="XP_002668800.1">
    <property type="nucleotide sequence ID" value="XM_002668754.1"/>
</dbReference>
<dbReference type="PANTHER" id="PTHR24057:SF0">
    <property type="entry name" value="PROTEIN KINASE SHAGGY-RELATED"/>
    <property type="match status" value="1"/>
</dbReference>
<dbReference type="Pfam" id="PF00069">
    <property type="entry name" value="Pkinase"/>
    <property type="match status" value="1"/>
</dbReference>
<dbReference type="GeneID" id="8856353"/>
<evidence type="ECO:0000256" key="6">
    <source>
        <dbReference type="ARBA" id="ARBA00022840"/>
    </source>
</evidence>
<dbReference type="PANTHER" id="PTHR24057">
    <property type="entry name" value="GLYCOGEN SYNTHASE KINASE-3 ALPHA"/>
    <property type="match status" value="1"/>
</dbReference>
<dbReference type="Proteomes" id="UP000006671">
    <property type="component" value="Unassembled WGS sequence"/>
</dbReference>
<dbReference type="OMA" id="ARDWKKV"/>
<feature type="compositionally biased region" description="Low complexity" evidence="9">
    <location>
        <begin position="49"/>
        <end position="77"/>
    </location>
</feature>
<dbReference type="GO" id="GO:0007165">
    <property type="term" value="P:signal transduction"/>
    <property type="evidence" value="ECO:0007669"/>
    <property type="project" value="TreeGrafter"/>
</dbReference>
<dbReference type="FunCoup" id="D2W4F1">
    <property type="interactions" value="316"/>
</dbReference>
<comment type="similarity">
    <text evidence="1">Belongs to the protein kinase superfamily. CMGC Ser/Thr protein kinase family. GSK-3 subfamily.</text>
</comment>
<dbReference type="InterPro" id="IPR039192">
    <property type="entry name" value="STKc_GSK3"/>
</dbReference>
<dbReference type="PROSITE" id="PS00107">
    <property type="entry name" value="PROTEIN_KINASE_ATP"/>
    <property type="match status" value="1"/>
</dbReference>
<dbReference type="SMART" id="SM00220">
    <property type="entry name" value="S_TKc"/>
    <property type="match status" value="1"/>
</dbReference>
<evidence type="ECO:0000256" key="4">
    <source>
        <dbReference type="ARBA" id="ARBA00022741"/>
    </source>
</evidence>
<feature type="domain" description="Protein kinase" evidence="10">
    <location>
        <begin position="143"/>
        <end position="452"/>
    </location>
</feature>
<dbReference type="KEGG" id="ngr:NAEGRDRAFT_76282"/>
<keyword evidence="2 8" id="KW-0723">Serine/threonine-protein kinase</keyword>
<dbReference type="PROSITE" id="PS50011">
    <property type="entry name" value="PROTEIN_KINASE_DOM"/>
    <property type="match status" value="1"/>
</dbReference>
<dbReference type="FunFam" id="3.30.200.20:FF:000009">
    <property type="entry name" value="Glycogen synthase kinase-3 beta"/>
    <property type="match status" value="1"/>
</dbReference>
<gene>
    <name evidence="11" type="ORF">NAEGRDRAFT_76282</name>
</gene>
<evidence type="ECO:0000256" key="3">
    <source>
        <dbReference type="ARBA" id="ARBA00022679"/>
    </source>
</evidence>